<protein>
    <recommendedName>
        <fullName evidence="3">BrnT family toxin</fullName>
    </recommendedName>
</protein>
<evidence type="ECO:0000313" key="1">
    <source>
        <dbReference type="EMBL" id="MBB2501177.1"/>
    </source>
</evidence>
<comment type="caution">
    <text evidence="1">The sequence shown here is derived from an EMBL/GenBank/DDBJ whole genome shotgun (WGS) entry which is preliminary data.</text>
</comment>
<dbReference type="RefSeq" id="WP_101434166.1">
    <property type="nucleotide sequence ID" value="NZ_JACJHR010000025.1"/>
</dbReference>
<evidence type="ECO:0000313" key="2">
    <source>
        <dbReference type="Proteomes" id="UP000550260"/>
    </source>
</evidence>
<evidence type="ECO:0008006" key="3">
    <source>
        <dbReference type="Google" id="ProtNLM"/>
    </source>
</evidence>
<dbReference type="Proteomes" id="UP000550260">
    <property type="component" value="Unassembled WGS sequence"/>
</dbReference>
<accession>A0A8E1VZU7</accession>
<dbReference type="AlphaFoldDB" id="A0A8E1VZU7"/>
<organism evidence="1 2">
    <name type="scientific">Amycolatopsis echigonensis</name>
    <dbReference type="NCBI Taxonomy" id="2576905"/>
    <lineage>
        <taxon>Bacteria</taxon>
        <taxon>Bacillati</taxon>
        <taxon>Actinomycetota</taxon>
        <taxon>Actinomycetes</taxon>
        <taxon>Pseudonocardiales</taxon>
        <taxon>Pseudonocardiaceae</taxon>
        <taxon>Amycolatopsis</taxon>
    </lineage>
</organism>
<reference evidence="1 2" key="1">
    <citation type="submission" date="2020-08" db="EMBL/GenBank/DDBJ databases">
        <title>Amycolatopsis echigonensis JCM 21831.</title>
        <authorList>
            <person name="Tedsree N."/>
            <person name="Kuncharoen N."/>
            <person name="Likhitwitayawuid K."/>
            <person name="Tanasupawat S."/>
        </authorList>
    </citation>
    <scope>NUCLEOTIDE SEQUENCE [LARGE SCALE GENOMIC DNA]</scope>
    <source>
        <strain evidence="1 2">JCM 21831</strain>
    </source>
</reference>
<name>A0A8E1VZU7_9PSEU</name>
<gene>
    <name evidence="1" type="ORF">H5411_18830</name>
</gene>
<dbReference type="EMBL" id="JACJHR010000025">
    <property type="protein sequence ID" value="MBB2501177.1"/>
    <property type="molecule type" value="Genomic_DNA"/>
</dbReference>
<sequence>MREIHWTEQSEEHIAWHQVRPEEVEEVIYTHPRLTLSGRDDTTLVFGSTANGRRLLVVLAEAADGREYVVTARNMTTAERRTFDKKAR</sequence>
<proteinExistence type="predicted"/>